<evidence type="ECO:0000313" key="2">
    <source>
        <dbReference type="EMBL" id="CAD7077013.1"/>
    </source>
</evidence>
<dbReference type="SUPFAM" id="SSF57196">
    <property type="entry name" value="EGF/Laminin"/>
    <property type="match status" value="1"/>
</dbReference>
<gene>
    <name evidence="2" type="ORF">HERILL_LOCUS392</name>
</gene>
<feature type="compositionally biased region" description="Acidic residues" evidence="1">
    <location>
        <begin position="128"/>
        <end position="137"/>
    </location>
</feature>
<keyword evidence="3" id="KW-1185">Reference proteome</keyword>
<feature type="compositionally biased region" description="Basic and acidic residues" evidence="1">
    <location>
        <begin position="138"/>
        <end position="149"/>
    </location>
</feature>
<feature type="region of interest" description="Disordered" evidence="1">
    <location>
        <begin position="117"/>
        <end position="161"/>
    </location>
</feature>
<dbReference type="InParanoid" id="A0A7R8YL13"/>
<proteinExistence type="predicted"/>
<name>A0A7R8YL13_HERIL</name>
<sequence>MKRTWFFGEDENCKKMDLVAKTFQFNLRVRIQSSEILKLKMSCRTNGGRCGRNSPCEQLCYEIHYGMYECGCTEGFELDKNGYSCQEMNSTFSLGGDHGSRAEEDILYQKGVSFSAKLEGPSDQNQADTDDDEDEDDSRPGVEDNKDETVSAEIRSDQSVLKNQIENIRDVSQGHAAGYSVSSTSTSTEFPQPVASTIVYSNGNDDNFYAKQDMSIYDDVNNNRLNIRPYRPDTYQIIEDTSVVTTNSAITPTTSISLMPSAVSAAPNATEPITITSP</sequence>
<dbReference type="OrthoDB" id="10014052at2759"/>
<dbReference type="Proteomes" id="UP000594454">
    <property type="component" value="Chromosome 1"/>
</dbReference>
<organism evidence="2 3">
    <name type="scientific">Hermetia illucens</name>
    <name type="common">Black soldier fly</name>
    <dbReference type="NCBI Taxonomy" id="343691"/>
    <lineage>
        <taxon>Eukaryota</taxon>
        <taxon>Metazoa</taxon>
        <taxon>Ecdysozoa</taxon>
        <taxon>Arthropoda</taxon>
        <taxon>Hexapoda</taxon>
        <taxon>Insecta</taxon>
        <taxon>Pterygota</taxon>
        <taxon>Neoptera</taxon>
        <taxon>Endopterygota</taxon>
        <taxon>Diptera</taxon>
        <taxon>Brachycera</taxon>
        <taxon>Stratiomyomorpha</taxon>
        <taxon>Stratiomyidae</taxon>
        <taxon>Hermetiinae</taxon>
        <taxon>Hermetia</taxon>
    </lineage>
</organism>
<dbReference type="AlphaFoldDB" id="A0A7R8YL13"/>
<accession>A0A7R8YL13</accession>
<evidence type="ECO:0000313" key="3">
    <source>
        <dbReference type="Proteomes" id="UP000594454"/>
    </source>
</evidence>
<reference evidence="2 3" key="1">
    <citation type="submission" date="2020-11" db="EMBL/GenBank/DDBJ databases">
        <authorList>
            <person name="Wallbank WR R."/>
            <person name="Pardo Diaz C."/>
            <person name="Kozak K."/>
            <person name="Martin S."/>
            <person name="Jiggins C."/>
            <person name="Moest M."/>
            <person name="Warren A I."/>
            <person name="Generalovic N T."/>
            <person name="Byers J.R.P. K."/>
            <person name="Montejo-Kovacevich G."/>
            <person name="Yen C E."/>
        </authorList>
    </citation>
    <scope>NUCLEOTIDE SEQUENCE [LARGE SCALE GENOMIC DNA]</scope>
</reference>
<protein>
    <submittedName>
        <fullName evidence="2">Uncharacterized protein</fullName>
    </submittedName>
</protein>
<evidence type="ECO:0000256" key="1">
    <source>
        <dbReference type="SAM" id="MobiDB-lite"/>
    </source>
</evidence>
<dbReference type="Gene3D" id="2.10.25.10">
    <property type="entry name" value="Laminin"/>
    <property type="match status" value="1"/>
</dbReference>
<dbReference type="EMBL" id="LR899009">
    <property type="protein sequence ID" value="CAD7077013.1"/>
    <property type="molecule type" value="Genomic_DNA"/>
</dbReference>